<feature type="domain" description="RING-type" evidence="12">
    <location>
        <begin position="157"/>
        <end position="370"/>
    </location>
</feature>
<sequence length="533" mass="61051">MSYSHSGASEENPILLTDTSDNDMEIDLTDETSYGSTEKIASSYSDDFDDMFSGVSEQSEDEMDKAYFDEPEDSIKELVFATKDADKLRIMQANTIRQVSSLLAISDQCSTIMLHHFSWNKEKLIEKYIEDPDKVLAEAGLIVPPGSVNSQNQGPDTSFECEICYSDEAGLETTSLACGHLFCTDCYSYYLTEKIKQGDSTNIQCPQEGCQIIVDQTTLNHVLDRDLYDRYEDLLDKVYVRDNPTLKWCTAPDCKYAIECGISKNSTSIIVPTVTCDCGHVMCFGCDFNDHQPANCSMVKDWVRKKEEDSATATWISAHTKDCPKCQSPIEKNGGCNHMWCKQCRHEFCWVCLGSWKSHNGLSYNCNRYQEDKSGLSEKRASLERYLHYWTRYTNHQNSATLDQELHRKTEKAMLQIQNASNLSWIEVQFLKRAVDTIVQSRNTLKWSYVFAYYMEKTNHKTLFEDNQRDLELATEQLSEILETPVKAESIADLRKRVLNKSAYVSQRQETLIKDTAKGLYEGRWEFKSNSEL</sequence>
<dbReference type="Pfam" id="PF19422">
    <property type="entry name" value="Ariadne"/>
    <property type="match status" value="1"/>
</dbReference>
<dbReference type="InterPro" id="IPR045840">
    <property type="entry name" value="Ariadne"/>
</dbReference>
<dbReference type="CDD" id="cd20346">
    <property type="entry name" value="BRcat_RBR_ANKIB1"/>
    <property type="match status" value="1"/>
</dbReference>
<evidence type="ECO:0000256" key="7">
    <source>
        <dbReference type="ARBA" id="ARBA00022786"/>
    </source>
</evidence>
<dbReference type="OrthoDB" id="10009520at2759"/>
<dbReference type="AlphaFoldDB" id="A0A0B7N4B1"/>
<dbReference type="Gene3D" id="1.20.120.1750">
    <property type="match status" value="1"/>
</dbReference>
<gene>
    <name evidence="13" type="primary">PARPA_07187.1 scaffold 26677</name>
</gene>
<dbReference type="CDD" id="cd20360">
    <property type="entry name" value="Rcat_RBR_TRIAD1"/>
    <property type="match status" value="1"/>
</dbReference>
<feature type="domain" description="RING-type" evidence="11">
    <location>
        <begin position="161"/>
        <end position="206"/>
    </location>
</feature>
<evidence type="ECO:0000259" key="12">
    <source>
        <dbReference type="PROSITE" id="PS51873"/>
    </source>
</evidence>
<evidence type="ECO:0000256" key="9">
    <source>
        <dbReference type="PROSITE-ProRule" id="PRU00175"/>
    </source>
</evidence>
<dbReference type="Pfam" id="PF01485">
    <property type="entry name" value="IBR"/>
    <property type="match status" value="1"/>
</dbReference>
<evidence type="ECO:0000259" key="11">
    <source>
        <dbReference type="PROSITE" id="PS50089"/>
    </source>
</evidence>
<keyword evidence="5" id="KW-0677">Repeat</keyword>
<dbReference type="InterPro" id="IPR047556">
    <property type="entry name" value="Rcat_RBR_TRIAD1"/>
</dbReference>
<dbReference type="InterPro" id="IPR013083">
    <property type="entry name" value="Znf_RING/FYVE/PHD"/>
</dbReference>
<dbReference type="SMART" id="SM00184">
    <property type="entry name" value="RING"/>
    <property type="match status" value="3"/>
</dbReference>
<evidence type="ECO:0000256" key="5">
    <source>
        <dbReference type="ARBA" id="ARBA00022737"/>
    </source>
</evidence>
<evidence type="ECO:0000256" key="2">
    <source>
        <dbReference type="ARBA" id="ARBA00012251"/>
    </source>
</evidence>
<dbReference type="SUPFAM" id="SSF57850">
    <property type="entry name" value="RING/U-box"/>
    <property type="match status" value="3"/>
</dbReference>
<dbReference type="GO" id="GO:0016567">
    <property type="term" value="P:protein ubiquitination"/>
    <property type="evidence" value="ECO:0007669"/>
    <property type="project" value="InterPro"/>
</dbReference>
<proteinExistence type="predicted"/>
<keyword evidence="8" id="KW-0862">Zinc</keyword>
<keyword evidence="3" id="KW-0808">Transferase</keyword>
<reference evidence="13 14" key="1">
    <citation type="submission" date="2014-09" db="EMBL/GenBank/DDBJ databases">
        <authorList>
            <person name="Ellenberger Sabrina"/>
        </authorList>
    </citation>
    <scope>NUCLEOTIDE SEQUENCE [LARGE SCALE GENOMIC DNA]</scope>
    <source>
        <strain evidence="13 14">CBS 412.66</strain>
    </source>
</reference>
<dbReference type="FunFam" id="3.30.40.10:FF:000019">
    <property type="entry name" value="RBR-type E3 ubiquitin transferase"/>
    <property type="match status" value="1"/>
</dbReference>
<evidence type="ECO:0000256" key="8">
    <source>
        <dbReference type="ARBA" id="ARBA00022833"/>
    </source>
</evidence>
<dbReference type="InterPro" id="IPR031127">
    <property type="entry name" value="E3_UB_ligase_RBR"/>
</dbReference>
<dbReference type="PROSITE" id="PS51873">
    <property type="entry name" value="TRIAD"/>
    <property type="match status" value="1"/>
</dbReference>
<comment type="catalytic activity">
    <reaction evidence="1">
        <text>[E2 ubiquitin-conjugating enzyme]-S-ubiquitinyl-L-cysteine + [acceptor protein]-L-lysine = [E2 ubiquitin-conjugating enzyme]-L-cysteine + [acceptor protein]-N(6)-ubiquitinyl-L-lysine.</text>
        <dbReference type="EC" id="2.3.2.31"/>
    </reaction>
</comment>
<organism evidence="13 14">
    <name type="scientific">Parasitella parasitica</name>
    <dbReference type="NCBI Taxonomy" id="35722"/>
    <lineage>
        <taxon>Eukaryota</taxon>
        <taxon>Fungi</taxon>
        <taxon>Fungi incertae sedis</taxon>
        <taxon>Mucoromycota</taxon>
        <taxon>Mucoromycotina</taxon>
        <taxon>Mucoromycetes</taxon>
        <taxon>Mucorales</taxon>
        <taxon>Mucorineae</taxon>
        <taxon>Mucoraceae</taxon>
        <taxon>Parasitella</taxon>
    </lineage>
</organism>
<protein>
    <recommendedName>
        <fullName evidence="2">RBR-type E3 ubiquitin transferase</fullName>
        <ecNumber evidence="2">2.3.2.31</ecNumber>
    </recommendedName>
</protein>
<dbReference type="EMBL" id="LN729333">
    <property type="protein sequence ID" value="CEP13137.1"/>
    <property type="molecule type" value="Genomic_DNA"/>
</dbReference>
<feature type="region of interest" description="Disordered" evidence="10">
    <location>
        <begin position="1"/>
        <end position="23"/>
    </location>
</feature>
<evidence type="ECO:0000256" key="6">
    <source>
        <dbReference type="ARBA" id="ARBA00022771"/>
    </source>
</evidence>
<dbReference type="InterPro" id="IPR044066">
    <property type="entry name" value="TRIAD_supradom"/>
</dbReference>
<dbReference type="InterPro" id="IPR027370">
    <property type="entry name" value="Znf-RING_euk"/>
</dbReference>
<dbReference type="PROSITE" id="PS50089">
    <property type="entry name" value="ZF_RING_2"/>
    <property type="match status" value="1"/>
</dbReference>
<dbReference type="InterPro" id="IPR017907">
    <property type="entry name" value="Znf_RING_CS"/>
</dbReference>
<dbReference type="Gene3D" id="3.30.40.10">
    <property type="entry name" value="Zinc/RING finger domain, C3HC4 (zinc finger)"/>
    <property type="match status" value="1"/>
</dbReference>
<dbReference type="Pfam" id="PF21235">
    <property type="entry name" value="UBA_ARI1"/>
    <property type="match status" value="1"/>
</dbReference>
<keyword evidence="4" id="KW-0479">Metal-binding</keyword>
<keyword evidence="6 9" id="KW-0863">Zinc-finger</keyword>
<dbReference type="Proteomes" id="UP000054107">
    <property type="component" value="Unassembled WGS sequence"/>
</dbReference>
<dbReference type="SMART" id="SM00647">
    <property type="entry name" value="IBR"/>
    <property type="match status" value="2"/>
</dbReference>
<keyword evidence="14" id="KW-1185">Reference proteome</keyword>
<dbReference type="Pfam" id="PF13445">
    <property type="entry name" value="zf-RING_UBOX"/>
    <property type="match status" value="1"/>
</dbReference>
<dbReference type="EC" id="2.3.2.31" evidence="2"/>
<dbReference type="GO" id="GO:0061630">
    <property type="term" value="F:ubiquitin protein ligase activity"/>
    <property type="evidence" value="ECO:0007669"/>
    <property type="project" value="UniProtKB-EC"/>
</dbReference>
<name>A0A0B7N4B1_9FUNG</name>
<evidence type="ECO:0000256" key="4">
    <source>
        <dbReference type="ARBA" id="ARBA00022723"/>
    </source>
</evidence>
<dbReference type="PANTHER" id="PTHR11685">
    <property type="entry name" value="RBR FAMILY RING FINGER AND IBR DOMAIN-CONTAINING"/>
    <property type="match status" value="1"/>
</dbReference>
<keyword evidence="7" id="KW-0833">Ubl conjugation pathway</keyword>
<dbReference type="InterPro" id="IPR002867">
    <property type="entry name" value="IBR_dom"/>
</dbReference>
<evidence type="ECO:0000256" key="1">
    <source>
        <dbReference type="ARBA" id="ARBA00001798"/>
    </source>
</evidence>
<dbReference type="GO" id="GO:0008270">
    <property type="term" value="F:zinc ion binding"/>
    <property type="evidence" value="ECO:0007669"/>
    <property type="project" value="UniProtKB-KW"/>
</dbReference>
<accession>A0A0B7N4B1</accession>
<evidence type="ECO:0000256" key="10">
    <source>
        <dbReference type="SAM" id="MobiDB-lite"/>
    </source>
</evidence>
<evidence type="ECO:0000313" key="14">
    <source>
        <dbReference type="Proteomes" id="UP000054107"/>
    </source>
</evidence>
<evidence type="ECO:0000256" key="3">
    <source>
        <dbReference type="ARBA" id="ARBA00022679"/>
    </source>
</evidence>
<evidence type="ECO:0000313" key="13">
    <source>
        <dbReference type="EMBL" id="CEP13137.1"/>
    </source>
</evidence>
<dbReference type="PROSITE" id="PS00518">
    <property type="entry name" value="ZF_RING_1"/>
    <property type="match status" value="2"/>
</dbReference>
<dbReference type="FunFam" id="1.20.120.1750:FF:000007">
    <property type="entry name" value="RBR-type E3 ubiquitin transferase"/>
    <property type="match status" value="1"/>
</dbReference>
<dbReference type="InterPro" id="IPR048962">
    <property type="entry name" value="ARIH1-like_UBL"/>
</dbReference>
<dbReference type="InterPro" id="IPR001841">
    <property type="entry name" value="Znf_RING"/>
</dbReference>
<dbReference type="STRING" id="35722.A0A0B7N4B1"/>
<dbReference type="Pfam" id="PF22191">
    <property type="entry name" value="IBR_1"/>
    <property type="match status" value="1"/>
</dbReference>